<reference evidence="3" key="1">
    <citation type="journal article" date="2005" name="Science">
        <title>Life at depth: Photobacterium profundum genome sequence and expression analysis.</title>
        <authorList>
            <person name="Vezzi A."/>
            <person name="Campanaro S."/>
            <person name="D'Angelo M."/>
            <person name="Simonato F."/>
            <person name="Vitulo N."/>
            <person name="Lauro F.M."/>
            <person name="Cestaro A."/>
            <person name="Malacrida G."/>
            <person name="Simionati B."/>
            <person name="Cannata N."/>
            <person name="Romualdi C."/>
            <person name="Bartlett D.H."/>
            <person name="Valle G."/>
        </authorList>
    </citation>
    <scope>NUCLEOTIDE SEQUENCE [LARGE SCALE GENOMIC DNA]</scope>
    <source>
        <strain evidence="3">ATCC BAA-1253 / SS9</strain>
    </source>
</reference>
<evidence type="ECO:0000256" key="1">
    <source>
        <dbReference type="SAM" id="MobiDB-lite"/>
    </source>
</evidence>
<evidence type="ECO:0000313" key="2">
    <source>
        <dbReference type="EMBL" id="CAG17989.1"/>
    </source>
</evidence>
<name>Q6LWC5_PHOPR</name>
<protein>
    <submittedName>
        <fullName evidence="2">Predicted orf</fullName>
    </submittedName>
</protein>
<keyword evidence="2" id="KW-0614">Plasmid</keyword>
<proteinExistence type="predicted"/>
<feature type="region of interest" description="Disordered" evidence="1">
    <location>
        <begin position="1"/>
        <end position="25"/>
    </location>
</feature>
<organism evidence="2 3">
    <name type="scientific">Photobacterium profundum (strain SS9)</name>
    <dbReference type="NCBI Taxonomy" id="298386"/>
    <lineage>
        <taxon>Bacteria</taxon>
        <taxon>Pseudomonadati</taxon>
        <taxon>Pseudomonadota</taxon>
        <taxon>Gammaproteobacteria</taxon>
        <taxon>Vibrionales</taxon>
        <taxon>Vibrionaceae</taxon>
        <taxon>Photobacterium</taxon>
    </lineage>
</organism>
<dbReference type="KEGG" id="ppr:PBPRC0051"/>
<accession>Q6LWC5</accession>
<dbReference type="AlphaFoldDB" id="Q6LWC5"/>
<sequence length="101" mass="11691">MKNAVKKLNKKRSSSKNHRNTAKVKRNSLKPFLKVFSLERQAQCWLLLSCLTGMLNVRIVVIESLKIMVMNFNKQGYVQSWQLCGFCCLLTLYDHARSAQI</sequence>
<gene>
    <name evidence="2" type="ordered locus">PBPRC0051</name>
</gene>
<dbReference type="HOGENOM" id="CLU_2288937_0_0_6"/>
<geneLocation type="plasmid" evidence="2 3">
    <name>pPBPR1</name>
</geneLocation>
<keyword evidence="3" id="KW-1185">Reference proteome</keyword>
<dbReference type="EMBL" id="CR377818">
    <property type="protein sequence ID" value="CAG17989.1"/>
    <property type="molecule type" value="Genomic_DNA"/>
</dbReference>
<dbReference type="Proteomes" id="UP000000593">
    <property type="component" value="Plasmid pPBPR1"/>
</dbReference>
<evidence type="ECO:0000313" key="3">
    <source>
        <dbReference type="Proteomes" id="UP000000593"/>
    </source>
</evidence>